<dbReference type="Pfam" id="PF00005">
    <property type="entry name" value="ABC_tran"/>
    <property type="match status" value="1"/>
</dbReference>
<comment type="caution">
    <text evidence="5">The sequence shown here is derived from an EMBL/GenBank/DDBJ whole genome shotgun (WGS) entry which is preliminary data.</text>
</comment>
<feature type="non-terminal residue" evidence="5">
    <location>
        <position position="305"/>
    </location>
</feature>
<evidence type="ECO:0000259" key="4">
    <source>
        <dbReference type="PROSITE" id="PS50893"/>
    </source>
</evidence>
<dbReference type="InterPro" id="IPR003439">
    <property type="entry name" value="ABC_transporter-like_ATP-bd"/>
</dbReference>
<dbReference type="GO" id="GO:0005524">
    <property type="term" value="F:ATP binding"/>
    <property type="evidence" value="ECO:0007669"/>
    <property type="project" value="UniProtKB-KW"/>
</dbReference>
<keyword evidence="2" id="KW-0547">Nucleotide-binding</keyword>
<dbReference type="SUPFAM" id="SSF52540">
    <property type="entry name" value="P-loop containing nucleoside triphosphate hydrolases"/>
    <property type="match status" value="1"/>
</dbReference>
<dbReference type="InterPro" id="IPR040582">
    <property type="entry name" value="OB_MalK-like"/>
</dbReference>
<dbReference type="InterPro" id="IPR008995">
    <property type="entry name" value="Mo/tungstate-bd_C_term_dom"/>
</dbReference>
<evidence type="ECO:0000256" key="3">
    <source>
        <dbReference type="ARBA" id="ARBA00022840"/>
    </source>
</evidence>
<evidence type="ECO:0000313" key="5">
    <source>
        <dbReference type="EMBL" id="GAI64414.1"/>
    </source>
</evidence>
<name>X1S9F9_9ZZZZ</name>
<dbReference type="EMBL" id="BARW01000432">
    <property type="protein sequence ID" value="GAI64414.1"/>
    <property type="molecule type" value="Genomic_DNA"/>
</dbReference>
<dbReference type="GO" id="GO:0016887">
    <property type="term" value="F:ATP hydrolysis activity"/>
    <property type="evidence" value="ECO:0007669"/>
    <property type="project" value="InterPro"/>
</dbReference>
<proteinExistence type="predicted"/>
<dbReference type="SMART" id="SM00382">
    <property type="entry name" value="AAA"/>
    <property type="match status" value="1"/>
</dbReference>
<dbReference type="GO" id="GO:0055052">
    <property type="term" value="C:ATP-binding cassette (ABC) transporter complex, substrate-binding subunit-containing"/>
    <property type="evidence" value="ECO:0007669"/>
    <property type="project" value="TreeGrafter"/>
</dbReference>
<dbReference type="Pfam" id="PF17912">
    <property type="entry name" value="OB_MalK"/>
    <property type="match status" value="1"/>
</dbReference>
<dbReference type="SUPFAM" id="SSF50331">
    <property type="entry name" value="MOP-like"/>
    <property type="match status" value="1"/>
</dbReference>
<dbReference type="Gene3D" id="3.40.50.300">
    <property type="entry name" value="P-loop containing nucleotide triphosphate hydrolases"/>
    <property type="match status" value="1"/>
</dbReference>
<keyword evidence="1" id="KW-0813">Transport</keyword>
<dbReference type="InterPro" id="IPR027417">
    <property type="entry name" value="P-loop_NTPase"/>
</dbReference>
<feature type="domain" description="ABC transporter" evidence="4">
    <location>
        <begin position="4"/>
        <end position="235"/>
    </location>
</feature>
<gene>
    <name evidence="5" type="ORF">S12H4_01942</name>
</gene>
<dbReference type="PANTHER" id="PTHR43875:SF1">
    <property type="entry name" value="OSMOPROTECTIVE COMPOUNDS UPTAKE ATP-BINDING PROTEIN GGTA"/>
    <property type="match status" value="1"/>
</dbReference>
<dbReference type="GO" id="GO:0022857">
    <property type="term" value="F:transmembrane transporter activity"/>
    <property type="evidence" value="ECO:0007669"/>
    <property type="project" value="UniProtKB-ARBA"/>
</dbReference>
<dbReference type="PANTHER" id="PTHR43875">
    <property type="entry name" value="MALTODEXTRIN IMPORT ATP-BINDING PROTEIN MSMX"/>
    <property type="match status" value="1"/>
</dbReference>
<sequence length="305" mass="34077">MSRVTLSHVWKIYEGNVVAVRDMSVTCEDGEFLAILGPSGSGKSSTLRMLAGLEEITRGEILFDEKVINKLSPSERNIALAFESYALYPRLTIYENIAFPLRVQGLSKFEIDKTVNSIAEQLDLTDILHNKPSSLSGGHQQRCSLARALVRRPSVTLLDEPISHMDQRVRAVIRARIRRLHDELKSTTIYVTHDQAEAIALCDRLVVMNLAEVQQLGTVDEIWNHPANKFVAGFVGEPQMNFINGKIENPQHVFIVTKEGKKTFKLKGEVDQKYVGSEVTIGVRPQQIQLSLSKEQEASIPGSVE</sequence>
<organism evidence="5">
    <name type="scientific">marine sediment metagenome</name>
    <dbReference type="NCBI Taxonomy" id="412755"/>
    <lineage>
        <taxon>unclassified sequences</taxon>
        <taxon>metagenomes</taxon>
        <taxon>ecological metagenomes</taxon>
    </lineage>
</organism>
<evidence type="ECO:0000256" key="1">
    <source>
        <dbReference type="ARBA" id="ARBA00022448"/>
    </source>
</evidence>
<dbReference type="Gene3D" id="2.40.50.100">
    <property type="match status" value="1"/>
</dbReference>
<reference evidence="5" key="1">
    <citation type="journal article" date="2014" name="Front. Microbiol.">
        <title>High frequency of phylogenetically diverse reductive dehalogenase-homologous genes in deep subseafloor sedimentary metagenomes.</title>
        <authorList>
            <person name="Kawai M."/>
            <person name="Futagami T."/>
            <person name="Toyoda A."/>
            <person name="Takaki Y."/>
            <person name="Nishi S."/>
            <person name="Hori S."/>
            <person name="Arai W."/>
            <person name="Tsubouchi T."/>
            <person name="Morono Y."/>
            <person name="Uchiyama I."/>
            <person name="Ito T."/>
            <person name="Fujiyama A."/>
            <person name="Inagaki F."/>
            <person name="Takami H."/>
        </authorList>
    </citation>
    <scope>NUCLEOTIDE SEQUENCE</scope>
    <source>
        <strain evidence="5">Expedition CK06-06</strain>
    </source>
</reference>
<dbReference type="InterPro" id="IPR003593">
    <property type="entry name" value="AAA+_ATPase"/>
</dbReference>
<protein>
    <recommendedName>
        <fullName evidence="4">ABC transporter domain-containing protein</fullName>
    </recommendedName>
</protein>
<dbReference type="FunFam" id="3.40.50.300:FF:000042">
    <property type="entry name" value="Maltose/maltodextrin ABC transporter, ATP-binding protein"/>
    <property type="match status" value="1"/>
</dbReference>
<keyword evidence="3" id="KW-0067">ATP-binding</keyword>
<dbReference type="PROSITE" id="PS50893">
    <property type="entry name" value="ABC_TRANSPORTER_2"/>
    <property type="match status" value="1"/>
</dbReference>
<accession>X1S9F9</accession>
<evidence type="ECO:0000256" key="2">
    <source>
        <dbReference type="ARBA" id="ARBA00022741"/>
    </source>
</evidence>
<dbReference type="InterPro" id="IPR047641">
    <property type="entry name" value="ABC_transpr_MalK/UgpC-like"/>
</dbReference>
<dbReference type="AlphaFoldDB" id="X1S9F9"/>